<evidence type="ECO:0000313" key="1">
    <source>
        <dbReference type="EMBL" id="JAS30495.1"/>
    </source>
</evidence>
<proteinExistence type="predicted"/>
<accession>A0A1B6DXV8</accession>
<dbReference type="AlphaFoldDB" id="A0A1B6DXV8"/>
<name>A0A1B6DXV8_9HEMI</name>
<gene>
    <name evidence="1" type="ORF">g.6564</name>
</gene>
<dbReference type="EMBL" id="GEDC01006803">
    <property type="protein sequence ID" value="JAS30495.1"/>
    <property type="molecule type" value="Transcribed_RNA"/>
</dbReference>
<protein>
    <submittedName>
        <fullName evidence="1">Uncharacterized protein</fullName>
    </submittedName>
</protein>
<organism evidence="1">
    <name type="scientific">Clastoptera arizonana</name>
    <name type="common">Arizona spittle bug</name>
    <dbReference type="NCBI Taxonomy" id="38151"/>
    <lineage>
        <taxon>Eukaryota</taxon>
        <taxon>Metazoa</taxon>
        <taxon>Ecdysozoa</taxon>
        <taxon>Arthropoda</taxon>
        <taxon>Hexapoda</taxon>
        <taxon>Insecta</taxon>
        <taxon>Pterygota</taxon>
        <taxon>Neoptera</taxon>
        <taxon>Paraneoptera</taxon>
        <taxon>Hemiptera</taxon>
        <taxon>Auchenorrhyncha</taxon>
        <taxon>Cercopoidea</taxon>
        <taxon>Clastopteridae</taxon>
        <taxon>Clastoptera</taxon>
    </lineage>
</organism>
<sequence>MKDFSKNILTAKGIPENLINNNQLNDLQNNGTDTNKHANLEKHMAPKKNKISKSCSDIHKLDETIKYKSNFTISNLNKFKSDQTRSNPELLKVAKTKKHVTWKNYVEVFYPTKSYIENKKVVEQKIITEPLKDNCLNKRLQPRKSFKFNIFTKVKNLYKW</sequence>
<reference evidence="1" key="1">
    <citation type="submission" date="2015-12" db="EMBL/GenBank/DDBJ databases">
        <title>De novo transcriptome assembly of four potential Pierce s Disease insect vectors from Arizona vineyards.</title>
        <authorList>
            <person name="Tassone E.E."/>
        </authorList>
    </citation>
    <scope>NUCLEOTIDE SEQUENCE</scope>
</reference>